<dbReference type="GeneID" id="9417986"/>
<evidence type="ECO:0000313" key="2">
    <source>
        <dbReference type="EMBL" id="ADJ13585.1"/>
    </source>
</evidence>
<name>D8J504_HALJB</name>
<organism evidence="2 4">
    <name type="scientific">Halalkalicoccus jeotgali (strain DSM 18796 / CECT 7217 / JCM 14584 / KCTC 4019 / B3)</name>
    <dbReference type="NCBI Taxonomy" id="795797"/>
    <lineage>
        <taxon>Archaea</taxon>
        <taxon>Methanobacteriati</taxon>
        <taxon>Methanobacteriota</taxon>
        <taxon>Stenosarchaea group</taxon>
        <taxon>Halobacteria</taxon>
        <taxon>Halobacteriales</taxon>
        <taxon>Halococcaceae</taxon>
        <taxon>Halalkalicoccus</taxon>
    </lineage>
</organism>
<keyword evidence="1" id="KW-0812">Transmembrane</keyword>
<dbReference type="EMBL" id="AOHV01000043">
    <property type="protein sequence ID" value="ELY33394.1"/>
    <property type="molecule type" value="Genomic_DNA"/>
</dbReference>
<dbReference type="HOGENOM" id="CLU_123166_0_0_2"/>
<dbReference type="Proteomes" id="UP000011645">
    <property type="component" value="Unassembled WGS sequence"/>
</dbReference>
<dbReference type="PATRIC" id="fig|795797.18.peg.193"/>
<evidence type="ECO:0000256" key="1">
    <source>
        <dbReference type="SAM" id="Phobius"/>
    </source>
</evidence>
<feature type="transmembrane region" description="Helical" evidence="1">
    <location>
        <begin position="73"/>
        <end position="91"/>
    </location>
</feature>
<feature type="transmembrane region" description="Helical" evidence="1">
    <location>
        <begin position="137"/>
        <end position="154"/>
    </location>
</feature>
<keyword evidence="1" id="KW-1133">Transmembrane helix</keyword>
<evidence type="ECO:0008006" key="6">
    <source>
        <dbReference type="Google" id="ProtNLM"/>
    </source>
</evidence>
<evidence type="ECO:0000313" key="4">
    <source>
        <dbReference type="Proteomes" id="UP000000390"/>
    </source>
</evidence>
<reference evidence="3 5" key="2">
    <citation type="journal article" date="2014" name="PLoS Genet.">
        <title>Phylogenetically driven sequencing of extremely halophilic archaea reveals strategies for static and dynamic osmo-response.</title>
        <authorList>
            <person name="Becker E.A."/>
            <person name="Seitzer P.M."/>
            <person name="Tritt A."/>
            <person name="Larsen D."/>
            <person name="Krusor M."/>
            <person name="Yao A.I."/>
            <person name="Wu D."/>
            <person name="Madern D."/>
            <person name="Eisen J.A."/>
            <person name="Darling A.E."/>
            <person name="Facciotti M.T."/>
        </authorList>
    </citation>
    <scope>NUCLEOTIDE SEQUENCE [LARGE SCALE GENOMIC DNA]</scope>
    <source>
        <strain evidence="3">B3</strain>
        <strain evidence="5">DSM 18796 / CECT 7217 / JCM 14584 / KCTC 4019 / B3</strain>
    </source>
</reference>
<dbReference type="STRING" id="795797.HacjB3_00960"/>
<dbReference type="eggNOG" id="arCOG06357">
    <property type="taxonomic scope" value="Archaea"/>
</dbReference>
<evidence type="ECO:0000313" key="5">
    <source>
        <dbReference type="Proteomes" id="UP000011645"/>
    </source>
</evidence>
<protein>
    <recommendedName>
        <fullName evidence="6">Histidine kinase</fullName>
    </recommendedName>
</protein>
<dbReference type="Proteomes" id="UP000000390">
    <property type="component" value="Chromosome"/>
</dbReference>
<dbReference type="RefSeq" id="WP_008418874.1">
    <property type="nucleotide sequence ID" value="NC_014297.1"/>
</dbReference>
<keyword evidence="1" id="KW-0472">Membrane</keyword>
<dbReference type="EMBL" id="CP002062">
    <property type="protein sequence ID" value="ADJ13585.1"/>
    <property type="molecule type" value="Genomic_DNA"/>
</dbReference>
<keyword evidence="5" id="KW-1185">Reference proteome</keyword>
<proteinExistence type="predicted"/>
<accession>D8J504</accession>
<dbReference type="OrthoDB" id="204680at2157"/>
<feature type="transmembrane region" description="Helical" evidence="1">
    <location>
        <begin position="98"/>
        <end position="117"/>
    </location>
</feature>
<reference evidence="2 4" key="1">
    <citation type="journal article" date="2010" name="J. Bacteriol.">
        <title>Complete genome sequence of Halalkalicoccus jeotgali B3(T), an extremely halophilic archaeon.</title>
        <authorList>
            <person name="Roh S.W."/>
            <person name="Nam Y.D."/>
            <person name="Nam S.H."/>
            <person name="Choi S.H."/>
            <person name="Park H.S."/>
            <person name="Bae J.W."/>
        </authorList>
    </citation>
    <scope>NUCLEOTIDE SEQUENCE [LARGE SCALE GENOMIC DNA]</scope>
    <source>
        <strain evidence="2">B3</strain>
        <strain evidence="4">DSM 18796 / CECT 7217 / JCM 14584 / KCTC 4019 / B3</strain>
    </source>
</reference>
<dbReference type="AlphaFoldDB" id="D8J504"/>
<dbReference type="KEGG" id="hje:HacjB3_00960"/>
<evidence type="ECO:0000313" key="3">
    <source>
        <dbReference type="EMBL" id="ELY33394.1"/>
    </source>
</evidence>
<gene>
    <name evidence="2" type="ordered locus">HacjB3_00960</name>
    <name evidence="3" type="ORF">C497_18377</name>
</gene>
<sequence>MSTETPIETGSSTETCFEPWQAGLIGGIAGGLVFGAMMSLLMPSIIEVGIPALYGIEGSAGLAGWLIHMVNSAVLGVVFGVIVGAAGLTGTGRTVGMGLVYGIVLWIALAVLVMPVWLGAVGFPMTPPLPNVDPMSMMGHAVYGVVLGAVYAAIR</sequence>
<feature type="transmembrane region" description="Helical" evidence="1">
    <location>
        <begin position="20"/>
        <end position="41"/>
    </location>
</feature>